<evidence type="ECO:0000313" key="2">
    <source>
        <dbReference type="Proteomes" id="UP000323505"/>
    </source>
</evidence>
<name>A0A5D3FCY0_9ACTN</name>
<organism evidence="1 2">
    <name type="scientific">Actinomadura decatromicini</name>
    <dbReference type="NCBI Taxonomy" id="2604572"/>
    <lineage>
        <taxon>Bacteria</taxon>
        <taxon>Bacillati</taxon>
        <taxon>Actinomycetota</taxon>
        <taxon>Actinomycetes</taxon>
        <taxon>Streptosporangiales</taxon>
        <taxon>Thermomonosporaceae</taxon>
        <taxon>Actinomadura</taxon>
    </lineage>
</organism>
<evidence type="ECO:0000313" key="1">
    <source>
        <dbReference type="EMBL" id="TYK45175.1"/>
    </source>
</evidence>
<protein>
    <recommendedName>
        <fullName evidence="3">Glycosyltransferase</fullName>
    </recommendedName>
</protein>
<dbReference type="EMBL" id="VSRQ01000007">
    <property type="protein sequence ID" value="TYK45175.1"/>
    <property type="molecule type" value="Genomic_DNA"/>
</dbReference>
<accession>A0A5D3FCY0</accession>
<dbReference type="Proteomes" id="UP000323505">
    <property type="component" value="Unassembled WGS sequence"/>
</dbReference>
<sequence length="226" mass="25910">MRLISYALFGTDPLYQRGAVENAKICATLYPGWMLRFYVGDSIPTEVCEEIAAFGNADLVAMRGQVEDWWSTFWRLRALRDDYLDVIMFRDCDSRPDERERAAVEEWLGTGAEFHIMRDHPEHGMPILAGMWGCTRHGARRVRDHVPYEPGPVEHYQADQMWLRDVVYPVAVSRAVIHASPESPRMDDDVRGDLRGWPTRRMPGRFVGQGFNGDGTLRIPSDALRV</sequence>
<reference evidence="1 2" key="1">
    <citation type="submission" date="2019-08" db="EMBL/GenBank/DDBJ databases">
        <title>Actinomadura sp. nov. CYP1-5 isolated from mountain soil.</title>
        <authorList>
            <person name="Songsumanus A."/>
            <person name="Kuncharoen N."/>
            <person name="Kudo T."/>
            <person name="Yuki M."/>
            <person name="Igarashi Y."/>
            <person name="Tanasupawat S."/>
        </authorList>
    </citation>
    <scope>NUCLEOTIDE SEQUENCE [LARGE SCALE GENOMIC DNA]</scope>
    <source>
        <strain evidence="1 2">CYP1-5</strain>
    </source>
</reference>
<gene>
    <name evidence="1" type="ORF">FXF68_31345</name>
</gene>
<comment type="caution">
    <text evidence="1">The sequence shown here is derived from an EMBL/GenBank/DDBJ whole genome shotgun (WGS) entry which is preliminary data.</text>
</comment>
<proteinExistence type="predicted"/>
<keyword evidence="2" id="KW-1185">Reference proteome</keyword>
<dbReference type="RefSeq" id="WP_148765572.1">
    <property type="nucleotide sequence ID" value="NZ_VSRQ01000007.1"/>
</dbReference>
<dbReference type="AlphaFoldDB" id="A0A5D3FCY0"/>
<evidence type="ECO:0008006" key="3">
    <source>
        <dbReference type="Google" id="ProtNLM"/>
    </source>
</evidence>